<reference evidence="5 6" key="1">
    <citation type="submission" date="2024-01" db="EMBL/GenBank/DDBJ databases">
        <title>Genome assemblies of Stephania.</title>
        <authorList>
            <person name="Yang L."/>
        </authorList>
    </citation>
    <scope>NUCLEOTIDE SEQUENCE [LARGE SCALE GENOMIC DNA]</scope>
    <source>
        <strain evidence="5">YNDBR</strain>
        <tissue evidence="5">Leaf</tissue>
    </source>
</reference>
<evidence type="ECO:0000259" key="4">
    <source>
        <dbReference type="PROSITE" id="PS50030"/>
    </source>
</evidence>
<proteinExistence type="predicted"/>
<evidence type="ECO:0000313" key="5">
    <source>
        <dbReference type="EMBL" id="KAK9170185.1"/>
    </source>
</evidence>
<sequence length="552" mass="62122">MAGHDDDENKQALDGDDESLLEAQSHLWNLTFGFINSMSLKCAIQLGIPDVIHKHGQPITLSQLITSLNLPISKTDWLRRLLRLLVHSGLLAKTIINNNSSNYYLYHLTPASSILVKEKSNNVSPFVLAMLDSALVSPWHVLSDAFKCNGVEPFKAAHATGFWEKSEELNKDFNEAMASDAKFLMDIVVSNWGDDVFGGLKSIVDVGGGSGAAASIIAKRFPQIKCTVLDLPQVVASMSKSEMVEFVQGDMFEFIPPAHAVLLKWILHDWNDEDCVKILKRCREAINPSKEEGGRVIIIDMVVNEEKEDHKHLETQLFFDMLMMVLVEGKERTKQEWQKIFFDAGFSDFKIKPVLGVRSIIENTEDGGHYCTNTIEKELLKVEENDEKPIIPPNTANTHPPDFEAKVAKLTELGFGRDAVIQALQLFNGNEEQAAGYLFGILKHEWSARWQSFVPDLVSAAKTSETICENCMEILKMGLPPPSRHEYEEILRDRVDVIGEKNFEKMVYVQVDGKWIQGNQPSTPMKKARRGSLMLKLSLKRTNNISLNQRSR</sequence>
<dbReference type="InterPro" id="IPR029063">
    <property type="entry name" value="SAM-dependent_MTases_sf"/>
</dbReference>
<evidence type="ECO:0000256" key="1">
    <source>
        <dbReference type="ARBA" id="ARBA00022603"/>
    </source>
</evidence>
<dbReference type="FunFam" id="3.40.50.150:FF:000057">
    <property type="entry name" value="O-methyltransferase ZRP4"/>
    <property type="match status" value="1"/>
</dbReference>
<dbReference type="Pfam" id="PF00627">
    <property type="entry name" value="UBA"/>
    <property type="match status" value="1"/>
</dbReference>
<dbReference type="PANTHER" id="PTHR11746">
    <property type="entry name" value="O-METHYLTRANSFERASE"/>
    <property type="match status" value="1"/>
</dbReference>
<dbReference type="SUPFAM" id="SSF46785">
    <property type="entry name" value="Winged helix' DNA-binding domain"/>
    <property type="match status" value="1"/>
</dbReference>
<dbReference type="Pfam" id="PF08100">
    <property type="entry name" value="Dimerisation"/>
    <property type="match status" value="1"/>
</dbReference>
<feature type="domain" description="UBA" evidence="4">
    <location>
        <begin position="400"/>
        <end position="441"/>
    </location>
</feature>
<dbReference type="Gene3D" id="1.10.8.10">
    <property type="entry name" value="DNA helicase RuvA subunit, C-terminal domain"/>
    <property type="match status" value="1"/>
</dbReference>
<organism evidence="5 6">
    <name type="scientific">Stephania yunnanensis</name>
    <dbReference type="NCBI Taxonomy" id="152371"/>
    <lineage>
        <taxon>Eukaryota</taxon>
        <taxon>Viridiplantae</taxon>
        <taxon>Streptophyta</taxon>
        <taxon>Embryophyta</taxon>
        <taxon>Tracheophyta</taxon>
        <taxon>Spermatophyta</taxon>
        <taxon>Magnoliopsida</taxon>
        <taxon>Ranunculales</taxon>
        <taxon>Menispermaceae</taxon>
        <taxon>Menispermoideae</taxon>
        <taxon>Cissampelideae</taxon>
        <taxon>Stephania</taxon>
    </lineage>
</organism>
<dbReference type="GO" id="GO:0046983">
    <property type="term" value="F:protein dimerization activity"/>
    <property type="evidence" value="ECO:0007669"/>
    <property type="project" value="InterPro"/>
</dbReference>
<dbReference type="InterPro" id="IPR036388">
    <property type="entry name" value="WH-like_DNA-bd_sf"/>
</dbReference>
<dbReference type="InterPro" id="IPR001077">
    <property type="entry name" value="COMT_C"/>
</dbReference>
<dbReference type="PROSITE" id="PS51683">
    <property type="entry name" value="SAM_OMT_II"/>
    <property type="match status" value="1"/>
</dbReference>
<dbReference type="InterPro" id="IPR036390">
    <property type="entry name" value="WH_DNA-bd_sf"/>
</dbReference>
<evidence type="ECO:0000256" key="3">
    <source>
        <dbReference type="ARBA" id="ARBA00022691"/>
    </source>
</evidence>
<accession>A0AAP0Q7B6</accession>
<keyword evidence="1" id="KW-0489">Methyltransferase</keyword>
<keyword evidence="3" id="KW-0949">S-adenosyl-L-methionine</keyword>
<keyword evidence="2" id="KW-0808">Transferase</keyword>
<dbReference type="Gene3D" id="1.10.10.10">
    <property type="entry name" value="Winged helix-like DNA-binding domain superfamily/Winged helix DNA-binding domain"/>
    <property type="match status" value="1"/>
</dbReference>
<comment type="caution">
    <text evidence="5">The sequence shown here is derived from an EMBL/GenBank/DDBJ whole genome shotgun (WGS) entry which is preliminary data.</text>
</comment>
<dbReference type="CDD" id="cd02440">
    <property type="entry name" value="AdoMet_MTases"/>
    <property type="match status" value="1"/>
</dbReference>
<dbReference type="InterPro" id="IPR009060">
    <property type="entry name" value="UBA-like_sf"/>
</dbReference>
<dbReference type="InterPro" id="IPR015940">
    <property type="entry name" value="UBA"/>
</dbReference>
<dbReference type="Proteomes" id="UP001420932">
    <property type="component" value="Unassembled WGS sequence"/>
</dbReference>
<gene>
    <name evidence="5" type="ORF">Syun_002325</name>
</gene>
<dbReference type="InterPro" id="IPR012967">
    <property type="entry name" value="COMT_dimerisation"/>
</dbReference>
<dbReference type="Gene3D" id="3.40.50.150">
    <property type="entry name" value="Vaccinia Virus protein VP39"/>
    <property type="match status" value="1"/>
</dbReference>
<dbReference type="SUPFAM" id="SSF46934">
    <property type="entry name" value="UBA-like"/>
    <property type="match status" value="1"/>
</dbReference>
<dbReference type="InterPro" id="IPR016461">
    <property type="entry name" value="COMT-like"/>
</dbReference>
<dbReference type="SUPFAM" id="SSF53335">
    <property type="entry name" value="S-adenosyl-L-methionine-dependent methyltransferases"/>
    <property type="match status" value="1"/>
</dbReference>
<dbReference type="GO" id="GO:0032259">
    <property type="term" value="P:methylation"/>
    <property type="evidence" value="ECO:0007669"/>
    <property type="project" value="UniProtKB-KW"/>
</dbReference>
<dbReference type="SMART" id="SM00165">
    <property type="entry name" value="UBA"/>
    <property type="match status" value="1"/>
</dbReference>
<dbReference type="AlphaFoldDB" id="A0AAP0Q7B6"/>
<name>A0AAP0Q7B6_9MAGN</name>
<dbReference type="EMBL" id="JBBNAF010000001">
    <property type="protein sequence ID" value="KAK9170185.1"/>
    <property type="molecule type" value="Genomic_DNA"/>
</dbReference>
<dbReference type="CDD" id="cd14309">
    <property type="entry name" value="UBA_scDdi1_like"/>
    <property type="match status" value="1"/>
</dbReference>
<keyword evidence="6" id="KW-1185">Reference proteome</keyword>
<dbReference type="PROSITE" id="PS50030">
    <property type="entry name" value="UBA"/>
    <property type="match status" value="1"/>
</dbReference>
<protein>
    <recommendedName>
        <fullName evidence="4">UBA domain-containing protein</fullName>
    </recommendedName>
</protein>
<dbReference type="FunFam" id="1.10.10.10:FF:000213">
    <property type="entry name" value="Coniferyl alcohol 9-O-methyltransferase"/>
    <property type="match status" value="1"/>
</dbReference>
<dbReference type="GO" id="GO:0008171">
    <property type="term" value="F:O-methyltransferase activity"/>
    <property type="evidence" value="ECO:0007669"/>
    <property type="project" value="InterPro"/>
</dbReference>
<evidence type="ECO:0000256" key="2">
    <source>
        <dbReference type="ARBA" id="ARBA00022679"/>
    </source>
</evidence>
<dbReference type="Pfam" id="PF00891">
    <property type="entry name" value="Methyltransf_2"/>
    <property type="match status" value="1"/>
</dbReference>
<evidence type="ECO:0000313" key="6">
    <source>
        <dbReference type="Proteomes" id="UP001420932"/>
    </source>
</evidence>